<dbReference type="InterPro" id="IPR003660">
    <property type="entry name" value="HAMP_dom"/>
</dbReference>
<dbReference type="GO" id="GO:0005524">
    <property type="term" value="F:ATP binding"/>
    <property type="evidence" value="ECO:0007669"/>
    <property type="project" value="UniProtKB-KW"/>
</dbReference>
<evidence type="ECO:0000256" key="11">
    <source>
        <dbReference type="ARBA" id="ARBA00022840"/>
    </source>
</evidence>
<accession>A0ABV1LUJ8</accession>
<evidence type="ECO:0000313" key="19">
    <source>
        <dbReference type="Proteomes" id="UP001469089"/>
    </source>
</evidence>
<proteinExistence type="predicted"/>
<evidence type="ECO:0000256" key="1">
    <source>
        <dbReference type="ARBA" id="ARBA00000085"/>
    </source>
</evidence>
<evidence type="ECO:0000256" key="6">
    <source>
        <dbReference type="ARBA" id="ARBA00022553"/>
    </source>
</evidence>
<dbReference type="InterPro" id="IPR005467">
    <property type="entry name" value="His_kinase_dom"/>
</dbReference>
<sequence>MRVWPRSLFGRSMLLLFALIVASELCTIAIYVLFVQRPRIDDAAAVEAAQIVLIERLLVALPPGQRHKVLADLNGVRDDALPPNVRTSRPPSGYAMQLFFERLQGRLPPGVEVRWDRGPERRIWVGLPFDDGNRWIVLPAVSGIAHTLEWSLIALLLMVVPAPALGAYVIHRRIEGPLTRLSRAAASVGRGVWPEAVSVEGPLELTTVADAFNGMVASLAAMESTRAEMLAGISHDIRTPLTKLRMALAAPESFDAPIASAERFVEEIDAIVQQFADFARGGEGETPVEGDLNALIEQLAADYAGLGRPFELALERLPPLSFRPVSMQRLLMNLMQNAVVYGRTGLSVVTRCENGWVIVTVEDRGPGVPASLLPLLKQPFKRGSSTDEKGTGLGLAIAERIARQHGGSVELRLRNGGGLAVDVRLRCG</sequence>
<dbReference type="SMART" id="SM00387">
    <property type="entry name" value="HATPase_c"/>
    <property type="match status" value="1"/>
</dbReference>
<dbReference type="SUPFAM" id="SSF55874">
    <property type="entry name" value="ATPase domain of HSP90 chaperone/DNA topoisomerase II/histidine kinase"/>
    <property type="match status" value="1"/>
</dbReference>
<keyword evidence="8 15" id="KW-0812">Transmembrane</keyword>
<keyword evidence="4" id="KW-1003">Cell membrane</keyword>
<dbReference type="InterPro" id="IPR050980">
    <property type="entry name" value="2C_sensor_his_kinase"/>
</dbReference>
<dbReference type="Gene3D" id="3.30.565.10">
    <property type="entry name" value="Histidine kinase-like ATPase, C-terminal domain"/>
    <property type="match status" value="1"/>
</dbReference>
<evidence type="ECO:0000256" key="14">
    <source>
        <dbReference type="ARBA" id="ARBA00023136"/>
    </source>
</evidence>
<evidence type="ECO:0000256" key="12">
    <source>
        <dbReference type="ARBA" id="ARBA00022989"/>
    </source>
</evidence>
<keyword evidence="19" id="KW-1185">Reference proteome</keyword>
<keyword evidence="7" id="KW-0808">Transferase</keyword>
<dbReference type="Gene3D" id="3.30.450.300">
    <property type="entry name" value="Sensor histidine kinase RisS, periplasmic domain"/>
    <property type="match status" value="1"/>
</dbReference>
<organism evidence="18 19">
    <name type="scientific">Paraburkholderia acidicola</name>
    <dbReference type="NCBI Taxonomy" id="1912599"/>
    <lineage>
        <taxon>Bacteria</taxon>
        <taxon>Pseudomonadati</taxon>
        <taxon>Pseudomonadota</taxon>
        <taxon>Betaproteobacteria</taxon>
        <taxon>Burkholderiales</taxon>
        <taxon>Burkholderiaceae</taxon>
        <taxon>Paraburkholderia</taxon>
    </lineage>
</organism>
<evidence type="ECO:0000256" key="13">
    <source>
        <dbReference type="ARBA" id="ARBA00023012"/>
    </source>
</evidence>
<comment type="catalytic activity">
    <reaction evidence="1">
        <text>ATP + protein L-histidine = ADP + protein N-phospho-L-histidine.</text>
        <dbReference type="EC" id="2.7.13.3"/>
    </reaction>
</comment>
<gene>
    <name evidence="18" type="ORF">N0A02_25965</name>
</gene>
<evidence type="ECO:0000256" key="8">
    <source>
        <dbReference type="ARBA" id="ARBA00022692"/>
    </source>
</evidence>
<dbReference type="RefSeq" id="WP_349545799.1">
    <property type="nucleotide sequence ID" value="NZ_JAOALG010000002.1"/>
</dbReference>
<protein>
    <recommendedName>
        <fullName evidence="3">histidine kinase</fullName>
        <ecNumber evidence="3">2.7.13.3</ecNumber>
    </recommendedName>
</protein>
<keyword evidence="11 18" id="KW-0067">ATP-binding</keyword>
<dbReference type="SMART" id="SM00304">
    <property type="entry name" value="HAMP"/>
    <property type="match status" value="1"/>
</dbReference>
<comment type="subcellular location">
    <subcellularLocation>
        <location evidence="2">Cell inner membrane</location>
        <topology evidence="2">Multi-pass membrane protein</topology>
    </subcellularLocation>
</comment>
<keyword evidence="5" id="KW-0997">Cell inner membrane</keyword>
<evidence type="ECO:0000256" key="4">
    <source>
        <dbReference type="ARBA" id="ARBA00022475"/>
    </source>
</evidence>
<dbReference type="InterPro" id="IPR004358">
    <property type="entry name" value="Sig_transdc_His_kin-like_C"/>
</dbReference>
<dbReference type="InterPro" id="IPR036890">
    <property type="entry name" value="HATPase_C_sf"/>
</dbReference>
<feature type="transmembrane region" description="Helical" evidence="15">
    <location>
        <begin position="12"/>
        <end position="34"/>
    </location>
</feature>
<evidence type="ECO:0000256" key="3">
    <source>
        <dbReference type="ARBA" id="ARBA00012438"/>
    </source>
</evidence>
<dbReference type="CDD" id="cd00075">
    <property type="entry name" value="HATPase"/>
    <property type="match status" value="1"/>
</dbReference>
<dbReference type="PRINTS" id="PR00344">
    <property type="entry name" value="BCTRLSENSOR"/>
</dbReference>
<dbReference type="InterPro" id="IPR003594">
    <property type="entry name" value="HATPase_dom"/>
</dbReference>
<dbReference type="Pfam" id="PF00512">
    <property type="entry name" value="HisKA"/>
    <property type="match status" value="1"/>
</dbReference>
<name>A0ABV1LUJ8_9BURK</name>
<dbReference type="SUPFAM" id="SSF47384">
    <property type="entry name" value="Homodimeric domain of signal transducing histidine kinase"/>
    <property type="match status" value="1"/>
</dbReference>
<keyword evidence="12 15" id="KW-1133">Transmembrane helix</keyword>
<evidence type="ECO:0000313" key="18">
    <source>
        <dbReference type="EMBL" id="MEQ5842907.1"/>
    </source>
</evidence>
<reference evidence="18 19" key="1">
    <citation type="journal article" date="2024" name="Chem. Sci.">
        <title>Discovery of a lagriamide polyketide by integrated genome mining, isotopic labeling, and untargeted metabolomics.</title>
        <authorList>
            <person name="Fergusson C.H."/>
            <person name="Saulog J."/>
            <person name="Paulo B.S."/>
            <person name="Wilson D.M."/>
            <person name="Liu D.Y."/>
            <person name="Morehouse N.J."/>
            <person name="Waterworth S."/>
            <person name="Barkei J."/>
            <person name="Gray C.A."/>
            <person name="Kwan J.C."/>
            <person name="Eustaquio A.S."/>
            <person name="Linington R.G."/>
        </authorList>
    </citation>
    <scope>NUCLEOTIDE SEQUENCE [LARGE SCALE GENOMIC DNA]</scope>
    <source>
        <strain evidence="18 19">RL17-338-BIF-B</strain>
    </source>
</reference>
<evidence type="ECO:0000256" key="5">
    <source>
        <dbReference type="ARBA" id="ARBA00022519"/>
    </source>
</evidence>
<dbReference type="Pfam" id="PF00672">
    <property type="entry name" value="HAMP"/>
    <property type="match status" value="1"/>
</dbReference>
<comment type="caution">
    <text evidence="18">The sequence shown here is derived from an EMBL/GenBank/DDBJ whole genome shotgun (WGS) entry which is preliminary data.</text>
</comment>
<dbReference type="Proteomes" id="UP001469089">
    <property type="component" value="Unassembled WGS sequence"/>
</dbReference>
<keyword evidence="6" id="KW-0597">Phosphoprotein</keyword>
<evidence type="ECO:0000256" key="7">
    <source>
        <dbReference type="ARBA" id="ARBA00022679"/>
    </source>
</evidence>
<dbReference type="InterPro" id="IPR036097">
    <property type="entry name" value="HisK_dim/P_sf"/>
</dbReference>
<dbReference type="EMBL" id="JAOALG010000002">
    <property type="protein sequence ID" value="MEQ5842907.1"/>
    <property type="molecule type" value="Genomic_DNA"/>
</dbReference>
<keyword evidence="14 15" id="KW-0472">Membrane</keyword>
<evidence type="ECO:0000256" key="2">
    <source>
        <dbReference type="ARBA" id="ARBA00004429"/>
    </source>
</evidence>
<dbReference type="PANTHER" id="PTHR44936:SF5">
    <property type="entry name" value="SENSOR HISTIDINE KINASE ENVZ"/>
    <property type="match status" value="1"/>
</dbReference>
<evidence type="ECO:0000256" key="10">
    <source>
        <dbReference type="ARBA" id="ARBA00022777"/>
    </source>
</evidence>
<evidence type="ECO:0000256" key="15">
    <source>
        <dbReference type="SAM" id="Phobius"/>
    </source>
</evidence>
<dbReference type="CDD" id="cd00082">
    <property type="entry name" value="HisKA"/>
    <property type="match status" value="1"/>
</dbReference>
<dbReference type="Gene3D" id="1.10.287.130">
    <property type="match status" value="1"/>
</dbReference>
<feature type="domain" description="HAMP" evidence="17">
    <location>
        <begin position="172"/>
        <end position="224"/>
    </location>
</feature>
<dbReference type="Pfam" id="PF02518">
    <property type="entry name" value="HATPase_c"/>
    <property type="match status" value="1"/>
</dbReference>
<dbReference type="PROSITE" id="PS50885">
    <property type="entry name" value="HAMP"/>
    <property type="match status" value="1"/>
</dbReference>
<keyword evidence="10" id="KW-0418">Kinase</keyword>
<dbReference type="InterPro" id="IPR003661">
    <property type="entry name" value="HisK_dim/P_dom"/>
</dbReference>
<feature type="domain" description="Histidine kinase" evidence="16">
    <location>
        <begin position="232"/>
        <end position="428"/>
    </location>
</feature>
<dbReference type="SMART" id="SM00388">
    <property type="entry name" value="HisKA"/>
    <property type="match status" value="1"/>
</dbReference>
<keyword evidence="9" id="KW-0547">Nucleotide-binding</keyword>
<evidence type="ECO:0000259" key="16">
    <source>
        <dbReference type="PROSITE" id="PS50109"/>
    </source>
</evidence>
<evidence type="ECO:0000259" key="17">
    <source>
        <dbReference type="PROSITE" id="PS50885"/>
    </source>
</evidence>
<dbReference type="PROSITE" id="PS50109">
    <property type="entry name" value="HIS_KIN"/>
    <property type="match status" value="1"/>
</dbReference>
<dbReference type="InterPro" id="IPR038421">
    <property type="entry name" value="RisS_PPD_sf"/>
</dbReference>
<evidence type="ECO:0000256" key="9">
    <source>
        <dbReference type="ARBA" id="ARBA00022741"/>
    </source>
</evidence>
<keyword evidence="13" id="KW-0902">Two-component regulatory system</keyword>
<dbReference type="PANTHER" id="PTHR44936">
    <property type="entry name" value="SENSOR PROTEIN CREC"/>
    <property type="match status" value="1"/>
</dbReference>
<dbReference type="EC" id="2.7.13.3" evidence="3"/>
<dbReference type="CDD" id="cd06225">
    <property type="entry name" value="HAMP"/>
    <property type="match status" value="1"/>
</dbReference>